<reference evidence="5 6" key="1">
    <citation type="submission" date="2024-02" db="EMBL/GenBank/DDBJ databases">
        <title>Seven novel Bacillus-like species.</title>
        <authorList>
            <person name="Liu G."/>
        </authorList>
    </citation>
    <scope>NUCLEOTIDE SEQUENCE [LARGE SCALE GENOMIC DNA]</scope>
    <source>
        <strain evidence="5 6">FJAT-52991</strain>
    </source>
</reference>
<dbReference type="Pfam" id="PF06725">
    <property type="entry name" value="3D"/>
    <property type="match status" value="1"/>
</dbReference>
<dbReference type="SMART" id="SM00257">
    <property type="entry name" value="LysM"/>
    <property type="match status" value="2"/>
</dbReference>
<dbReference type="Gene3D" id="2.40.40.10">
    <property type="entry name" value="RlpA-like domain"/>
    <property type="match status" value="1"/>
</dbReference>
<feature type="domain" description="LysM" evidence="4">
    <location>
        <begin position="26"/>
        <end position="69"/>
    </location>
</feature>
<dbReference type="InterPro" id="IPR036779">
    <property type="entry name" value="LysM_dom_sf"/>
</dbReference>
<sequence>MKKQILALAATTVIGGGLFSTAASAQTYTVQQGDTLWGISQNNGTTVEQLKSWNNLSSDLIFPNQALEVNGGSSAAPASSSNSNGTYTVQPGDTLGKIAANHGLSVSSLKALNGLSSHLIYPGDQLVVSGNATVEQASKPAEQASTQSAPTQQAPAEQKQAEASSSNVQGKKMTVTATAYSADCEGCSGVTATGIDIGSNRNAKVIAVDPNVIPLGSKVYVEGYGTAIAGDTGGAIKGNKIDLHMPSEEEAYQWGVRTVDITILD</sequence>
<evidence type="ECO:0000313" key="6">
    <source>
        <dbReference type="Proteomes" id="UP001387364"/>
    </source>
</evidence>
<evidence type="ECO:0000313" key="5">
    <source>
        <dbReference type="EMBL" id="WXB92819.1"/>
    </source>
</evidence>
<dbReference type="SUPFAM" id="SSF54106">
    <property type="entry name" value="LysM domain"/>
    <property type="match status" value="2"/>
</dbReference>
<dbReference type="EMBL" id="CP147404">
    <property type="protein sequence ID" value="WXB92819.1"/>
    <property type="molecule type" value="Genomic_DNA"/>
</dbReference>
<evidence type="ECO:0000259" key="4">
    <source>
        <dbReference type="PROSITE" id="PS51782"/>
    </source>
</evidence>
<keyword evidence="1 3" id="KW-0732">Signal</keyword>
<dbReference type="InterPro" id="IPR036908">
    <property type="entry name" value="RlpA-like_sf"/>
</dbReference>
<feature type="chain" id="PRO_5047511293" evidence="3">
    <location>
        <begin position="26"/>
        <end position="265"/>
    </location>
</feature>
<feature type="domain" description="LysM" evidence="4">
    <location>
        <begin position="85"/>
        <end position="128"/>
    </location>
</feature>
<feature type="region of interest" description="Disordered" evidence="2">
    <location>
        <begin position="137"/>
        <end position="170"/>
    </location>
</feature>
<dbReference type="Pfam" id="PF01476">
    <property type="entry name" value="LysM"/>
    <property type="match status" value="2"/>
</dbReference>
<dbReference type="Gene3D" id="3.10.350.10">
    <property type="entry name" value="LysM domain"/>
    <property type="match status" value="2"/>
</dbReference>
<organism evidence="5 6">
    <name type="scientific">Bacillus kandeliae</name>
    <dbReference type="NCBI Taxonomy" id="3129297"/>
    <lineage>
        <taxon>Bacteria</taxon>
        <taxon>Bacillati</taxon>
        <taxon>Bacillota</taxon>
        <taxon>Bacilli</taxon>
        <taxon>Bacillales</taxon>
        <taxon>Bacillaceae</taxon>
        <taxon>Bacillus</taxon>
    </lineage>
</organism>
<feature type="compositionally biased region" description="Low complexity" evidence="2">
    <location>
        <begin position="141"/>
        <end position="163"/>
    </location>
</feature>
<evidence type="ECO:0000256" key="3">
    <source>
        <dbReference type="SAM" id="SignalP"/>
    </source>
</evidence>
<keyword evidence="6" id="KW-1185">Reference proteome</keyword>
<name>A0ABZ2N5V6_9BACI</name>
<dbReference type="CDD" id="cd00118">
    <property type="entry name" value="LysM"/>
    <property type="match status" value="2"/>
</dbReference>
<dbReference type="CDD" id="cd22786">
    <property type="entry name" value="DPBB_YuiC-like"/>
    <property type="match status" value="1"/>
</dbReference>
<evidence type="ECO:0000256" key="1">
    <source>
        <dbReference type="ARBA" id="ARBA00022729"/>
    </source>
</evidence>
<dbReference type="PROSITE" id="PS51782">
    <property type="entry name" value="LYSM"/>
    <property type="match status" value="2"/>
</dbReference>
<dbReference type="Proteomes" id="UP001387364">
    <property type="component" value="Chromosome"/>
</dbReference>
<proteinExistence type="predicted"/>
<accession>A0ABZ2N5V6</accession>
<dbReference type="PANTHER" id="PTHR39160">
    <property type="entry name" value="CELL WALL-BINDING PROTEIN YOCH"/>
    <property type="match status" value="1"/>
</dbReference>
<feature type="signal peptide" evidence="3">
    <location>
        <begin position="1"/>
        <end position="25"/>
    </location>
</feature>
<dbReference type="PANTHER" id="PTHR39160:SF6">
    <property type="entry name" value="CELL WALL-BINDING PROTEIN YOCH"/>
    <property type="match status" value="1"/>
</dbReference>
<dbReference type="InterPro" id="IPR010611">
    <property type="entry name" value="3D_dom"/>
</dbReference>
<dbReference type="InterPro" id="IPR018392">
    <property type="entry name" value="LysM"/>
</dbReference>
<dbReference type="SUPFAM" id="SSF50685">
    <property type="entry name" value="Barwin-like endoglucanases"/>
    <property type="match status" value="1"/>
</dbReference>
<dbReference type="InterPro" id="IPR051933">
    <property type="entry name" value="Resuscitation_pf_RpfB"/>
</dbReference>
<gene>
    <name evidence="5" type="ORF">WDJ61_16580</name>
</gene>
<protein>
    <submittedName>
        <fullName evidence="5">LysM peptidoglycan-binding domain-containing protein</fullName>
    </submittedName>
</protein>
<dbReference type="RefSeq" id="WP_338751715.1">
    <property type="nucleotide sequence ID" value="NZ_CP147404.1"/>
</dbReference>
<evidence type="ECO:0000256" key="2">
    <source>
        <dbReference type="SAM" id="MobiDB-lite"/>
    </source>
</evidence>